<dbReference type="EMBL" id="JBANRG010000001">
    <property type="protein sequence ID" value="KAK7472579.1"/>
    <property type="molecule type" value="Genomic_DNA"/>
</dbReference>
<dbReference type="Proteomes" id="UP001498398">
    <property type="component" value="Unassembled WGS sequence"/>
</dbReference>
<evidence type="ECO:0000313" key="2">
    <source>
        <dbReference type="Proteomes" id="UP001498398"/>
    </source>
</evidence>
<sequence>MCNLESEGVKYGCGHYVKVRDVNKIDCMRSNCTLSVTHPRTCRSSSCAIYYGPDRSETIIRTTEEYCSHCEFWFKSGRVRQQHG</sequence>
<evidence type="ECO:0000313" key="1">
    <source>
        <dbReference type="EMBL" id="KAK7472579.1"/>
    </source>
</evidence>
<comment type="caution">
    <text evidence="1">The sequence shown here is derived from an EMBL/GenBank/DDBJ whole genome shotgun (WGS) entry which is preliminary data.</text>
</comment>
<reference evidence="1 2" key="1">
    <citation type="submission" date="2024-01" db="EMBL/GenBank/DDBJ databases">
        <title>A draft genome for the cacao thread blight pathogen Marasmiellus scandens.</title>
        <authorList>
            <person name="Baruah I.K."/>
            <person name="Leung J."/>
            <person name="Bukari Y."/>
            <person name="Amoako-Attah I."/>
            <person name="Meinhardt L.W."/>
            <person name="Bailey B.A."/>
            <person name="Cohen S.P."/>
        </authorList>
    </citation>
    <scope>NUCLEOTIDE SEQUENCE [LARGE SCALE GENOMIC DNA]</scope>
    <source>
        <strain evidence="1 2">GH-19</strain>
    </source>
</reference>
<keyword evidence="2" id="KW-1185">Reference proteome</keyword>
<organism evidence="1 2">
    <name type="scientific">Marasmiellus scandens</name>
    <dbReference type="NCBI Taxonomy" id="2682957"/>
    <lineage>
        <taxon>Eukaryota</taxon>
        <taxon>Fungi</taxon>
        <taxon>Dikarya</taxon>
        <taxon>Basidiomycota</taxon>
        <taxon>Agaricomycotina</taxon>
        <taxon>Agaricomycetes</taxon>
        <taxon>Agaricomycetidae</taxon>
        <taxon>Agaricales</taxon>
        <taxon>Marasmiineae</taxon>
        <taxon>Omphalotaceae</taxon>
        <taxon>Marasmiellus</taxon>
    </lineage>
</organism>
<gene>
    <name evidence="1" type="ORF">VKT23_000692</name>
</gene>
<proteinExistence type="predicted"/>
<name>A0ABR1K7F7_9AGAR</name>
<accession>A0ABR1K7F7</accession>
<protein>
    <submittedName>
        <fullName evidence="1">Uncharacterized protein</fullName>
    </submittedName>
</protein>